<dbReference type="AlphaFoldDB" id="A0AA39LTP2"/>
<reference evidence="2" key="1">
    <citation type="submission" date="2023-06" db="EMBL/GenBank/DDBJ databases">
        <title>Genomic analysis of the entomopathogenic nematode Steinernema hermaphroditum.</title>
        <authorList>
            <person name="Schwarz E.M."/>
            <person name="Heppert J.K."/>
            <person name="Baniya A."/>
            <person name="Schwartz H.T."/>
            <person name="Tan C.-H."/>
            <person name="Antoshechkin I."/>
            <person name="Sternberg P.W."/>
            <person name="Goodrich-Blair H."/>
            <person name="Dillman A.R."/>
        </authorList>
    </citation>
    <scope>NUCLEOTIDE SEQUENCE</scope>
    <source>
        <strain evidence="2">PS9179</strain>
        <tissue evidence="2">Whole animal</tissue>
    </source>
</reference>
<name>A0AA39LTP2_9BILA</name>
<feature type="chain" id="PRO_5041447981" evidence="1">
    <location>
        <begin position="34"/>
        <end position="101"/>
    </location>
</feature>
<protein>
    <submittedName>
        <fullName evidence="2">Uncharacterized protein</fullName>
    </submittedName>
</protein>
<dbReference type="EMBL" id="JAUCMV010000003">
    <property type="protein sequence ID" value="KAK0409756.1"/>
    <property type="molecule type" value="Genomic_DNA"/>
</dbReference>
<evidence type="ECO:0000313" key="3">
    <source>
        <dbReference type="Proteomes" id="UP001175271"/>
    </source>
</evidence>
<comment type="caution">
    <text evidence="2">The sequence shown here is derived from an EMBL/GenBank/DDBJ whole genome shotgun (WGS) entry which is preliminary data.</text>
</comment>
<gene>
    <name evidence="2" type="ORF">QR680_004736</name>
</gene>
<proteinExistence type="predicted"/>
<keyword evidence="1" id="KW-0732">Signal</keyword>
<organism evidence="2 3">
    <name type="scientific">Steinernema hermaphroditum</name>
    <dbReference type="NCBI Taxonomy" id="289476"/>
    <lineage>
        <taxon>Eukaryota</taxon>
        <taxon>Metazoa</taxon>
        <taxon>Ecdysozoa</taxon>
        <taxon>Nematoda</taxon>
        <taxon>Chromadorea</taxon>
        <taxon>Rhabditida</taxon>
        <taxon>Tylenchina</taxon>
        <taxon>Panagrolaimomorpha</taxon>
        <taxon>Strongyloidoidea</taxon>
        <taxon>Steinernematidae</taxon>
        <taxon>Steinernema</taxon>
    </lineage>
</organism>
<evidence type="ECO:0000313" key="2">
    <source>
        <dbReference type="EMBL" id="KAK0409756.1"/>
    </source>
</evidence>
<keyword evidence="3" id="KW-1185">Reference proteome</keyword>
<dbReference type="Proteomes" id="UP001175271">
    <property type="component" value="Unassembled WGS sequence"/>
</dbReference>
<evidence type="ECO:0000256" key="1">
    <source>
        <dbReference type="SAM" id="SignalP"/>
    </source>
</evidence>
<feature type="signal peptide" evidence="1">
    <location>
        <begin position="1"/>
        <end position="33"/>
    </location>
</feature>
<sequence>MASSSSQTPLTPSSLHFLILAIFVLLASVAVSASTSPESPNLMERLQAGRPEPPFMAILNDQGDVIATAKRNEPWMSILASNLFKDGNLNSGSMNYRGLRG</sequence>
<accession>A0AA39LTP2</accession>